<organism evidence="7 8">
    <name type="scientific">Mycena chlorophos</name>
    <name type="common">Agaric fungus</name>
    <name type="synonym">Agaricus chlorophos</name>
    <dbReference type="NCBI Taxonomy" id="658473"/>
    <lineage>
        <taxon>Eukaryota</taxon>
        <taxon>Fungi</taxon>
        <taxon>Dikarya</taxon>
        <taxon>Basidiomycota</taxon>
        <taxon>Agaricomycotina</taxon>
        <taxon>Agaricomycetes</taxon>
        <taxon>Agaricomycetidae</taxon>
        <taxon>Agaricales</taxon>
        <taxon>Marasmiineae</taxon>
        <taxon>Mycenaceae</taxon>
        <taxon>Mycena</taxon>
    </lineage>
</organism>
<dbReference type="Proteomes" id="UP000815677">
    <property type="component" value="Unassembled WGS sequence"/>
</dbReference>
<keyword evidence="4" id="KW-0862">Zinc</keyword>
<evidence type="ECO:0000256" key="5">
    <source>
        <dbReference type="ARBA" id="ARBA00023242"/>
    </source>
</evidence>
<proteinExistence type="predicted"/>
<gene>
    <name evidence="7" type="ORF">MCHLO_01522</name>
</gene>
<evidence type="ECO:0000313" key="8">
    <source>
        <dbReference type="Proteomes" id="UP000815677"/>
    </source>
</evidence>
<evidence type="ECO:0000256" key="4">
    <source>
        <dbReference type="ARBA" id="ARBA00022833"/>
    </source>
</evidence>
<dbReference type="PANTHER" id="PTHR46481:SF10">
    <property type="entry name" value="ZINC FINGER BED DOMAIN-CONTAINING PROTEIN 39"/>
    <property type="match status" value="1"/>
</dbReference>
<accession>A0ABQ0KYR9</accession>
<keyword evidence="3" id="KW-0863">Zinc-finger</keyword>
<dbReference type="EMBL" id="DF839346">
    <property type="protein sequence ID" value="GAT43857.1"/>
    <property type="molecule type" value="Genomic_DNA"/>
</dbReference>
<reference evidence="7" key="1">
    <citation type="submission" date="2014-09" db="EMBL/GenBank/DDBJ databases">
        <title>Genome sequence of the luminous mushroom Mycena chlorophos for searching fungal bioluminescence genes.</title>
        <authorList>
            <person name="Tanaka Y."/>
            <person name="Kasuga D."/>
            <person name="Oba Y."/>
            <person name="Hase S."/>
            <person name="Sato K."/>
            <person name="Oba Y."/>
            <person name="Sakakibara Y."/>
        </authorList>
    </citation>
    <scope>NUCLEOTIDE SEQUENCE</scope>
</reference>
<dbReference type="PANTHER" id="PTHR46481">
    <property type="entry name" value="ZINC FINGER BED DOMAIN-CONTAINING PROTEIN 4"/>
    <property type="match status" value="1"/>
</dbReference>
<evidence type="ECO:0000256" key="3">
    <source>
        <dbReference type="ARBA" id="ARBA00022771"/>
    </source>
</evidence>
<dbReference type="SUPFAM" id="SSF53098">
    <property type="entry name" value="Ribonuclease H-like"/>
    <property type="match status" value="1"/>
</dbReference>
<protein>
    <recommendedName>
        <fullName evidence="9">HAT C-terminal dimerisation domain-containing protein</fullName>
    </recommendedName>
</protein>
<feature type="compositionally biased region" description="Low complexity" evidence="6">
    <location>
        <begin position="117"/>
        <end position="140"/>
    </location>
</feature>
<evidence type="ECO:0000313" key="7">
    <source>
        <dbReference type="EMBL" id="GAT43857.1"/>
    </source>
</evidence>
<evidence type="ECO:0000256" key="1">
    <source>
        <dbReference type="ARBA" id="ARBA00004123"/>
    </source>
</evidence>
<feature type="non-terminal residue" evidence="7">
    <location>
        <position position="720"/>
    </location>
</feature>
<dbReference type="SUPFAM" id="SSF140996">
    <property type="entry name" value="Hermes dimerisation domain"/>
    <property type="match status" value="1"/>
</dbReference>
<dbReference type="InterPro" id="IPR052035">
    <property type="entry name" value="ZnF_BED_domain_contain"/>
</dbReference>
<evidence type="ECO:0000256" key="6">
    <source>
        <dbReference type="SAM" id="MobiDB-lite"/>
    </source>
</evidence>
<sequence>MASRKRARVVLSDDESDSGQSRSSRVSTGIAKTAAKVKSKTTKAFSKAVAFMSPKKSTANGNKSDTPRRKSNQPDAPGLLTRRMSAASQSSAGTGATASVMTDQSSFHFHGDADSLPPSTINSPTASPTTSPSSSRAPSRASLVIELDDDSGEDNGELTDEALLAQLKKKWTSPVYAFYSPDVAIQYRSSKCHHVFTCARKGCRTQIARNLESKDAKSTKNLLQHARRCWSRDTVDAALAVKDIEKARAILRRNPDTQRRLTDILRQHTAPGTETYSSRPLTKEENRAWTVRWVSESLRPFRIVRDRAYRCLMKSGRPGIHIPSSETVARDVKRMFTKTKQRVKERLSTVTGINLITDAWTSPNHRAFVAVGGSWEEDGQKVECLLEFVEVPKSHDGKNLAAVLEQVAKDFGISDRVTSVTCDNATNNDTMINLMAKSLLKIFESKAVDGTTDTADEYGAPGDDVADALLDMDALLAELQDLEHTEIDRDAPEDFVDVVADMRIDEREEFLAEVNAIRLALKKSRTISNKILHSTTLLLPQWKELLVQLQMAVRVLPRDVKTRWNSTFDMINVILAYKRAVQQFTASAANGLRDFELTDEEWSALEELRDVLQSLKHATLYFSRTSATLASVVPTMDKIDSLFATAVLKTTVTQPSGKQELVDRPLGTPMKVALLAAKQTLNRYYAKTFEVRGYRVAMVLHPRYKTGYFEDNDWESEDIA</sequence>
<feature type="compositionally biased region" description="Low complexity" evidence="6">
    <location>
        <begin position="18"/>
        <end position="34"/>
    </location>
</feature>
<keyword evidence="8" id="KW-1185">Reference proteome</keyword>
<evidence type="ECO:0000256" key="2">
    <source>
        <dbReference type="ARBA" id="ARBA00022723"/>
    </source>
</evidence>
<keyword evidence="2" id="KW-0479">Metal-binding</keyword>
<feature type="region of interest" description="Disordered" evidence="6">
    <location>
        <begin position="1"/>
        <end position="140"/>
    </location>
</feature>
<name>A0ABQ0KYR9_MYCCL</name>
<feature type="compositionally biased region" description="Low complexity" evidence="6">
    <location>
        <begin position="42"/>
        <end position="51"/>
    </location>
</feature>
<keyword evidence="5" id="KW-0539">Nucleus</keyword>
<feature type="compositionally biased region" description="Low complexity" evidence="6">
    <location>
        <begin position="85"/>
        <end position="99"/>
    </location>
</feature>
<comment type="subcellular location">
    <subcellularLocation>
        <location evidence="1">Nucleus</location>
    </subcellularLocation>
</comment>
<evidence type="ECO:0008006" key="9">
    <source>
        <dbReference type="Google" id="ProtNLM"/>
    </source>
</evidence>
<dbReference type="InterPro" id="IPR012337">
    <property type="entry name" value="RNaseH-like_sf"/>
</dbReference>
<feature type="compositionally biased region" description="Polar residues" evidence="6">
    <location>
        <begin position="55"/>
        <end position="64"/>
    </location>
</feature>